<keyword evidence="2" id="KW-0813">Transport</keyword>
<evidence type="ECO:0000256" key="5">
    <source>
        <dbReference type="ARBA" id="ARBA00022989"/>
    </source>
</evidence>
<keyword evidence="10" id="KW-1185">Reference proteome</keyword>
<proteinExistence type="predicted"/>
<dbReference type="Proteomes" id="UP001052739">
    <property type="component" value="Unassembled WGS sequence"/>
</dbReference>
<feature type="transmembrane region" description="Helical" evidence="7">
    <location>
        <begin position="247"/>
        <end position="268"/>
    </location>
</feature>
<sequence>MALLDDIVPPPGIVRTLCLSNFAKTAGHGVLMAVSVLFFTRTVGIPAEQVGLALSIGAAMAMAASIPAGRLADAVGPRNTTVGFLLLLGVFVGAYAFVESFAALVVVTSLALMAESSTDAARGALIAGLIPQEDRVRAWSYMRAVSNLGVTLGAAAGAVALWFDNRPAYVGLLIAGGAMFVIAGVAYTTVPPVAPVPKESKGPTWTVLRDLPYAAVALLNSVLVMNVAILTVALPIWITGHTDAPKWLYSVILILNTIMVVVFQVRAGKGSEDVRGGARALRRCGVLLAVCCGLFALAADRPVWVAVAALLAGAVVHVVGEMLYSAGSWSLAFGLAPDHAQGQYQGMFGMSTQLGSMVTPALATLLIVRLGWPAWIVFAALLLAAGLAAPAVASWAERTRKPAPGTGAEAAVAS</sequence>
<feature type="transmembrane region" description="Helical" evidence="7">
    <location>
        <begin position="169"/>
        <end position="190"/>
    </location>
</feature>
<dbReference type="InterPro" id="IPR011701">
    <property type="entry name" value="MFS"/>
</dbReference>
<evidence type="ECO:0000256" key="6">
    <source>
        <dbReference type="ARBA" id="ARBA00023136"/>
    </source>
</evidence>
<keyword evidence="4 7" id="KW-0812">Transmembrane</keyword>
<accession>A0ABQ3P4P7</accession>
<evidence type="ECO:0000259" key="8">
    <source>
        <dbReference type="PROSITE" id="PS50850"/>
    </source>
</evidence>
<evidence type="ECO:0000256" key="4">
    <source>
        <dbReference type="ARBA" id="ARBA00022692"/>
    </source>
</evidence>
<name>A0ABQ3P4P7_9ACTN</name>
<dbReference type="SUPFAM" id="SSF103473">
    <property type="entry name" value="MFS general substrate transporter"/>
    <property type="match status" value="1"/>
</dbReference>
<dbReference type="PANTHER" id="PTHR23517">
    <property type="entry name" value="RESISTANCE PROTEIN MDTM, PUTATIVE-RELATED-RELATED"/>
    <property type="match status" value="1"/>
</dbReference>
<reference evidence="9" key="1">
    <citation type="submission" date="2024-05" db="EMBL/GenBank/DDBJ databases">
        <title>Whole genome shotgun sequence of Streptomyces hydrogenans NBRC 13475.</title>
        <authorList>
            <person name="Komaki H."/>
            <person name="Tamura T."/>
        </authorList>
    </citation>
    <scope>NUCLEOTIDE SEQUENCE</scope>
    <source>
        <strain evidence="9">NBRC 13475</strain>
    </source>
</reference>
<dbReference type="InterPro" id="IPR036259">
    <property type="entry name" value="MFS_trans_sf"/>
</dbReference>
<feature type="transmembrane region" description="Helical" evidence="7">
    <location>
        <begin position="144"/>
        <end position="163"/>
    </location>
</feature>
<evidence type="ECO:0000256" key="7">
    <source>
        <dbReference type="SAM" id="Phobius"/>
    </source>
</evidence>
<feature type="transmembrane region" description="Helical" evidence="7">
    <location>
        <begin position="280"/>
        <end position="298"/>
    </location>
</feature>
<feature type="domain" description="Major facilitator superfamily (MFS) profile" evidence="8">
    <location>
        <begin position="13"/>
        <end position="397"/>
    </location>
</feature>
<keyword evidence="3" id="KW-1003">Cell membrane</keyword>
<dbReference type="RefSeq" id="WP_190224877.1">
    <property type="nucleotide sequence ID" value="NZ_BNBS01000076.1"/>
</dbReference>
<dbReference type="PROSITE" id="PS50850">
    <property type="entry name" value="MFS"/>
    <property type="match status" value="1"/>
</dbReference>
<feature type="transmembrane region" description="Helical" evidence="7">
    <location>
        <begin position="12"/>
        <end position="39"/>
    </location>
</feature>
<dbReference type="Pfam" id="PF07690">
    <property type="entry name" value="MFS_1"/>
    <property type="match status" value="1"/>
</dbReference>
<dbReference type="PANTHER" id="PTHR23517:SF2">
    <property type="entry name" value="MULTIDRUG RESISTANCE PROTEIN MDTH"/>
    <property type="match status" value="1"/>
</dbReference>
<evidence type="ECO:0000256" key="3">
    <source>
        <dbReference type="ARBA" id="ARBA00022475"/>
    </source>
</evidence>
<feature type="transmembrane region" description="Helical" evidence="7">
    <location>
        <begin position="347"/>
        <end position="368"/>
    </location>
</feature>
<dbReference type="InterPro" id="IPR050171">
    <property type="entry name" value="MFS_Transporters"/>
</dbReference>
<dbReference type="GeneID" id="94008640"/>
<feature type="transmembrane region" description="Helical" evidence="7">
    <location>
        <begin position="84"/>
        <end position="112"/>
    </location>
</feature>
<keyword evidence="6 7" id="KW-0472">Membrane</keyword>
<keyword evidence="5 7" id="KW-1133">Transmembrane helix</keyword>
<evidence type="ECO:0000313" key="10">
    <source>
        <dbReference type="Proteomes" id="UP001052739"/>
    </source>
</evidence>
<feature type="transmembrane region" description="Helical" evidence="7">
    <location>
        <begin position="374"/>
        <end position="396"/>
    </location>
</feature>
<dbReference type="Gene3D" id="1.20.1250.20">
    <property type="entry name" value="MFS general substrate transporter like domains"/>
    <property type="match status" value="1"/>
</dbReference>
<gene>
    <name evidence="9" type="ORF">Shyd_13540</name>
</gene>
<evidence type="ECO:0000256" key="1">
    <source>
        <dbReference type="ARBA" id="ARBA00004651"/>
    </source>
</evidence>
<protein>
    <submittedName>
        <fullName evidence="9">MFS transporter</fullName>
    </submittedName>
</protein>
<dbReference type="InterPro" id="IPR020846">
    <property type="entry name" value="MFS_dom"/>
</dbReference>
<comment type="subcellular location">
    <subcellularLocation>
        <location evidence="1">Cell membrane</location>
        <topology evidence="1">Multi-pass membrane protein</topology>
    </subcellularLocation>
</comment>
<feature type="transmembrane region" description="Helical" evidence="7">
    <location>
        <begin position="211"/>
        <end position="235"/>
    </location>
</feature>
<comment type="caution">
    <text evidence="9">The sequence shown here is derived from an EMBL/GenBank/DDBJ whole genome shotgun (WGS) entry which is preliminary data.</text>
</comment>
<evidence type="ECO:0000256" key="2">
    <source>
        <dbReference type="ARBA" id="ARBA00022448"/>
    </source>
</evidence>
<feature type="transmembrane region" description="Helical" evidence="7">
    <location>
        <begin position="51"/>
        <end position="72"/>
    </location>
</feature>
<organism evidence="9 10">
    <name type="scientific">Streptomyces hydrogenans</name>
    <dbReference type="NCBI Taxonomy" id="1873719"/>
    <lineage>
        <taxon>Bacteria</taxon>
        <taxon>Bacillati</taxon>
        <taxon>Actinomycetota</taxon>
        <taxon>Actinomycetes</taxon>
        <taxon>Kitasatosporales</taxon>
        <taxon>Streptomycetaceae</taxon>
        <taxon>Streptomyces</taxon>
    </lineage>
</organism>
<evidence type="ECO:0000313" key="9">
    <source>
        <dbReference type="EMBL" id="GHI19983.1"/>
    </source>
</evidence>
<feature type="transmembrane region" description="Helical" evidence="7">
    <location>
        <begin position="304"/>
        <end position="326"/>
    </location>
</feature>
<dbReference type="EMBL" id="BNDW01000004">
    <property type="protein sequence ID" value="GHI19983.1"/>
    <property type="molecule type" value="Genomic_DNA"/>
</dbReference>